<evidence type="ECO:0008006" key="3">
    <source>
        <dbReference type="Google" id="ProtNLM"/>
    </source>
</evidence>
<dbReference type="InterPro" id="IPR027417">
    <property type="entry name" value="P-loop_NTPase"/>
</dbReference>
<evidence type="ECO:0000313" key="1">
    <source>
        <dbReference type="EMBL" id="KYO50673.1"/>
    </source>
</evidence>
<dbReference type="PANTHER" id="PTHR11669">
    <property type="entry name" value="REPLICATION FACTOR C / DNA POLYMERASE III GAMMA-TAU SUBUNIT"/>
    <property type="match status" value="1"/>
</dbReference>
<reference evidence="1 2" key="1">
    <citation type="submission" date="2015-12" db="EMBL/GenBank/DDBJ databases">
        <title>Genome sequence of Tistrella mobilis MCCC 1A02139.</title>
        <authorList>
            <person name="Lu L."/>
            <person name="Lai Q."/>
            <person name="Shao Z."/>
            <person name="Qian P."/>
        </authorList>
    </citation>
    <scope>NUCLEOTIDE SEQUENCE [LARGE SCALE GENOMIC DNA]</scope>
    <source>
        <strain evidence="1 2">MCCC 1A02139</strain>
    </source>
</reference>
<dbReference type="EMBL" id="LPZR01000194">
    <property type="protein sequence ID" value="KYO50673.1"/>
    <property type="molecule type" value="Genomic_DNA"/>
</dbReference>
<dbReference type="GO" id="GO:0006261">
    <property type="term" value="P:DNA-templated DNA replication"/>
    <property type="evidence" value="ECO:0007669"/>
    <property type="project" value="TreeGrafter"/>
</dbReference>
<evidence type="ECO:0000313" key="2">
    <source>
        <dbReference type="Proteomes" id="UP000075787"/>
    </source>
</evidence>
<dbReference type="SUPFAM" id="SSF52540">
    <property type="entry name" value="P-loop containing nucleoside triphosphate hydrolases"/>
    <property type="match status" value="1"/>
</dbReference>
<dbReference type="Proteomes" id="UP000075787">
    <property type="component" value="Unassembled WGS sequence"/>
</dbReference>
<dbReference type="Pfam" id="PF13177">
    <property type="entry name" value="DNA_pol3_delta2"/>
    <property type="match status" value="1"/>
</dbReference>
<comment type="caution">
    <text evidence="1">The sequence shown here is derived from an EMBL/GenBank/DDBJ whole genome shotgun (WGS) entry which is preliminary data.</text>
</comment>
<dbReference type="GO" id="GO:0009360">
    <property type="term" value="C:DNA polymerase III complex"/>
    <property type="evidence" value="ECO:0007669"/>
    <property type="project" value="TreeGrafter"/>
</dbReference>
<name>A0A162K854_9PROT</name>
<dbReference type="Gene3D" id="3.40.50.300">
    <property type="entry name" value="P-loop containing nucleotide triphosphate hydrolases"/>
    <property type="match status" value="1"/>
</dbReference>
<sequence>MSEAVSGHPRFTPQLVGHEAAERGFLEAWNGGRLAHAWMITGPRGLGKATLAYRIARFVLATTEDAARAATEGAGLFGGPPLFDPATPPASLDISAEHPAARRIAAGSHPDLLVLERGLDDRGRPRTEITVGEARELRPFLGQTSAAGGWRVVIIDAADEMNRNAANSVLKLLEEPPAQALILMVAHAPGRLLPTIRSRARRLALAPLDDARMERFLTARLPELAPSRRAVARVMAEGAPGRALTLAQGQGPELLAALIACLDTGRPVPDWKALIALGEAVGRPDALEAYETLVEAWGWWMARWLRAHARMGGIGQEVIPGEARLAARLAGARPLEQWVELWDRLSARLRQALSANLDRKQVLITVVAEFAAASG</sequence>
<accession>A0A162K854</accession>
<dbReference type="OrthoDB" id="9811073at2"/>
<protein>
    <recommendedName>
        <fullName evidence="3">DNA polymerase III subunit delta</fullName>
    </recommendedName>
</protein>
<dbReference type="GeneID" id="97241892"/>
<organism evidence="1 2">
    <name type="scientific">Tistrella mobilis</name>
    <dbReference type="NCBI Taxonomy" id="171437"/>
    <lineage>
        <taxon>Bacteria</taxon>
        <taxon>Pseudomonadati</taxon>
        <taxon>Pseudomonadota</taxon>
        <taxon>Alphaproteobacteria</taxon>
        <taxon>Geminicoccales</taxon>
        <taxon>Geminicoccaceae</taxon>
        <taxon>Tistrella</taxon>
    </lineage>
</organism>
<dbReference type="NCBIfam" id="NF005677">
    <property type="entry name" value="PRK07471.1"/>
    <property type="match status" value="1"/>
</dbReference>
<dbReference type="AlphaFoldDB" id="A0A162K854"/>
<dbReference type="PANTHER" id="PTHR11669:SF8">
    <property type="entry name" value="DNA POLYMERASE III SUBUNIT DELTA"/>
    <property type="match status" value="1"/>
</dbReference>
<dbReference type="InterPro" id="IPR050238">
    <property type="entry name" value="DNA_Rep/Repair_Clamp_Loader"/>
</dbReference>
<gene>
    <name evidence="1" type="ORF">AUP44_11985</name>
</gene>
<dbReference type="RefSeq" id="WP_062767687.1">
    <property type="nucleotide sequence ID" value="NZ_CP121045.1"/>
</dbReference>
<proteinExistence type="predicted"/>